<evidence type="ECO:0000313" key="2">
    <source>
        <dbReference type="Proteomes" id="UP000199503"/>
    </source>
</evidence>
<protein>
    <submittedName>
        <fullName evidence="1">Uncharacterized protein</fullName>
    </submittedName>
</protein>
<sequence>MKPSEVGWCPHDRGRASRSGEDVTITACHNGRMARPLTFSDDEDNEQQWLPGGNQSCEDAFLEFVARHRGADNTSFCVEDSDGEEALVFLLDVGAICRIQGFQDSRTEYRVVTSSGDHRRLAAEFARGGFAALDPHGPWLPDVESFLRARSAHRERRVARGEREQDLGEALRSEFDRSVLRRTHPRELRRRLDVLTRVDGREPVTVSGVTHYGYGTGDTVDAWFAADGRGLVVTFDRSSALAAAQDAALYDGVPADLLALVRNVPETATTPSSAHPGGGTPVAATGIFTFSGPCAMADGLVARLREDGLGIEATGVGRLLEPFLAPPDFTPAAVAEAGEWWGQEDVARGFAATPAPDGQQAAPLDREALTRFCEIWADSGYNDRWDVHHVLFDSRTVEEAGPARDDLLELVRTLGLERVDAPPGAATGEVWVRSDPRIDAELGNWS</sequence>
<dbReference type="AlphaFoldDB" id="A0A1H9WHP8"/>
<dbReference type="Pfam" id="PF19884">
    <property type="entry name" value="DUF6357"/>
    <property type="match status" value="1"/>
</dbReference>
<name>A0A1H9WHP8_9PSEU</name>
<dbReference type="EMBL" id="FOFV01000022">
    <property type="protein sequence ID" value="SES33364.1"/>
    <property type="molecule type" value="Genomic_DNA"/>
</dbReference>
<organism evidence="1 2">
    <name type="scientific">Lentzea albida</name>
    <dbReference type="NCBI Taxonomy" id="65499"/>
    <lineage>
        <taxon>Bacteria</taxon>
        <taxon>Bacillati</taxon>
        <taxon>Actinomycetota</taxon>
        <taxon>Actinomycetes</taxon>
        <taxon>Pseudonocardiales</taxon>
        <taxon>Pseudonocardiaceae</taxon>
        <taxon>Lentzea</taxon>
    </lineage>
</organism>
<accession>A0A1H9WHP8</accession>
<dbReference type="InterPro" id="IPR045937">
    <property type="entry name" value="DUF6357"/>
</dbReference>
<reference evidence="2" key="1">
    <citation type="submission" date="2016-10" db="EMBL/GenBank/DDBJ databases">
        <authorList>
            <person name="Varghese N."/>
            <person name="Submissions S."/>
        </authorList>
    </citation>
    <scope>NUCLEOTIDE SEQUENCE [LARGE SCALE GENOMIC DNA]</scope>
    <source>
        <strain evidence="2">DSM 44437</strain>
    </source>
</reference>
<gene>
    <name evidence="1" type="ORF">SAMN04488000_122110</name>
</gene>
<keyword evidence="2" id="KW-1185">Reference proteome</keyword>
<dbReference type="Proteomes" id="UP000199503">
    <property type="component" value="Unassembled WGS sequence"/>
</dbReference>
<proteinExistence type="predicted"/>
<evidence type="ECO:0000313" key="1">
    <source>
        <dbReference type="EMBL" id="SES33364.1"/>
    </source>
</evidence>